<gene>
    <name evidence="3" type="ORF">KTA_11160</name>
</gene>
<evidence type="ECO:0000259" key="2">
    <source>
        <dbReference type="Pfam" id="PF05157"/>
    </source>
</evidence>
<dbReference type="Gene3D" id="3.30.300.160">
    <property type="entry name" value="Type II secretion system, protein E, N-terminal domain"/>
    <property type="match status" value="1"/>
</dbReference>
<evidence type="ECO:0000313" key="3">
    <source>
        <dbReference type="EMBL" id="BBH92917.1"/>
    </source>
</evidence>
<protein>
    <recommendedName>
        <fullName evidence="2">Type II secretion system protein GspE N-terminal domain-containing protein</fullName>
    </recommendedName>
</protein>
<feature type="region of interest" description="Disordered" evidence="1">
    <location>
        <begin position="170"/>
        <end position="206"/>
    </location>
</feature>
<dbReference type="InterPro" id="IPR037257">
    <property type="entry name" value="T2SS_E_N_sf"/>
</dbReference>
<feature type="compositionally biased region" description="Basic and acidic residues" evidence="1">
    <location>
        <begin position="188"/>
        <end position="204"/>
    </location>
</feature>
<organism evidence="3">
    <name type="scientific">Thermogemmatispora argillosa</name>
    <dbReference type="NCBI Taxonomy" id="2045280"/>
    <lineage>
        <taxon>Bacteria</taxon>
        <taxon>Bacillati</taxon>
        <taxon>Chloroflexota</taxon>
        <taxon>Ktedonobacteria</taxon>
        <taxon>Thermogemmatisporales</taxon>
        <taxon>Thermogemmatisporaceae</taxon>
        <taxon>Thermogemmatispora</taxon>
    </lineage>
</organism>
<dbReference type="SUPFAM" id="SSF160246">
    <property type="entry name" value="EspE N-terminal domain-like"/>
    <property type="match status" value="1"/>
</dbReference>
<feature type="domain" description="Type II secretion system protein GspE N-terminal" evidence="2">
    <location>
        <begin position="222"/>
        <end position="306"/>
    </location>
</feature>
<accession>A0A455SWZ6</accession>
<feature type="compositionally biased region" description="Low complexity" evidence="1">
    <location>
        <begin position="173"/>
        <end position="183"/>
    </location>
</feature>
<evidence type="ECO:0000256" key="1">
    <source>
        <dbReference type="SAM" id="MobiDB-lite"/>
    </source>
</evidence>
<sequence>MSTRVVLPVWQGAASSGATYVQVGNLRILAAELKQLLTAGVDRLGLVVITLTFAGQRLPGERRAEATRRLLAALRSLVRKTDRVFVLGHRGYVVLPNCDERGRMAVEERLWWALCSRVGSLHAYELADLTALAVGGRTIERAESQNLLDVLREVTGARRVLTAPFSSAQLPSEAGEAGEAAGPAAPPAEHDYPRRQPQKQEQHWRPLTSEFSEELLAEARRLGIPYLAPLPRRVPASVRQAISPHLAHELHCCPIGRARKTLTVALADGSNHQAILERLRRETGLQIFPVLTPPHELQQALERLSAASSKRR</sequence>
<dbReference type="Pfam" id="PF05157">
    <property type="entry name" value="MshEN"/>
    <property type="match status" value="1"/>
</dbReference>
<dbReference type="InterPro" id="IPR007831">
    <property type="entry name" value="T2SS_GspE_N"/>
</dbReference>
<dbReference type="AlphaFoldDB" id="A0A455SWZ6"/>
<name>A0A455SWZ6_9CHLR</name>
<dbReference type="EMBL" id="AP019377">
    <property type="protein sequence ID" value="BBH92917.1"/>
    <property type="molecule type" value="Genomic_DNA"/>
</dbReference>
<proteinExistence type="predicted"/>
<reference evidence="3" key="1">
    <citation type="submission" date="2018-12" db="EMBL/GenBank/DDBJ databases">
        <title>Novel natural products biosynthetic potential of the class Ktedonobacteria.</title>
        <authorList>
            <person name="Zheng Y."/>
            <person name="Saitou A."/>
            <person name="Wang C.M."/>
            <person name="Toyoda A."/>
            <person name="Minakuchi Y."/>
            <person name="Sekiguchi Y."/>
            <person name="Ueda K."/>
            <person name="Takano H."/>
            <person name="Sakai Y."/>
            <person name="Yokota A."/>
            <person name="Yabe S."/>
        </authorList>
    </citation>
    <scope>NUCLEOTIDE SEQUENCE</scope>
    <source>
        <strain evidence="3">A3-2</strain>
    </source>
</reference>